<name>A0ABD5CJY1_9BURK</name>
<evidence type="ECO:0000313" key="3">
    <source>
        <dbReference type="EMBL" id="MDR6205639.1"/>
    </source>
</evidence>
<accession>A0ABD5CJY1</accession>
<proteinExistence type="predicted"/>
<evidence type="ECO:0000256" key="1">
    <source>
        <dbReference type="SAM" id="MobiDB-lite"/>
    </source>
</evidence>
<keyword evidence="2" id="KW-1133">Transmembrane helix</keyword>
<feature type="transmembrane region" description="Helical" evidence="2">
    <location>
        <begin position="86"/>
        <end position="110"/>
    </location>
</feature>
<organism evidence="3 4">
    <name type="scientific">Paraburkholderia graminis</name>
    <dbReference type="NCBI Taxonomy" id="60548"/>
    <lineage>
        <taxon>Bacteria</taxon>
        <taxon>Pseudomonadati</taxon>
        <taxon>Pseudomonadota</taxon>
        <taxon>Betaproteobacteria</taxon>
        <taxon>Burkholderiales</taxon>
        <taxon>Burkholderiaceae</taxon>
        <taxon>Paraburkholderia</taxon>
    </lineage>
</organism>
<feature type="transmembrane region" description="Helical" evidence="2">
    <location>
        <begin position="160"/>
        <end position="177"/>
    </location>
</feature>
<reference evidence="3 4" key="1">
    <citation type="submission" date="2023-08" db="EMBL/GenBank/DDBJ databases">
        <title>Genome sequencing of plant associated microbes to promote plant fitness in Sorghum bicolor and Oryza sativa.</title>
        <authorList>
            <person name="Coleman-Derr D."/>
        </authorList>
    </citation>
    <scope>NUCLEOTIDE SEQUENCE [LARGE SCALE GENOMIC DNA]</scope>
    <source>
        <strain evidence="3 4">SLBN-33</strain>
    </source>
</reference>
<evidence type="ECO:0000313" key="4">
    <source>
        <dbReference type="Proteomes" id="UP001245184"/>
    </source>
</evidence>
<feature type="region of interest" description="Disordered" evidence="1">
    <location>
        <begin position="44"/>
        <end position="77"/>
    </location>
</feature>
<evidence type="ECO:0000256" key="2">
    <source>
        <dbReference type="SAM" id="Phobius"/>
    </source>
</evidence>
<dbReference type="AlphaFoldDB" id="A0ABD5CJY1"/>
<protein>
    <submittedName>
        <fullName evidence="3">Cobalt transporter CbtA</fullName>
    </submittedName>
</protein>
<keyword evidence="2" id="KW-0472">Membrane</keyword>
<gene>
    <name evidence="3" type="ORF">QF025_004359</name>
</gene>
<dbReference type="EMBL" id="JAVIZN010000002">
    <property type="protein sequence ID" value="MDR6205639.1"/>
    <property type="molecule type" value="Genomic_DNA"/>
</dbReference>
<keyword evidence="2" id="KW-0812">Transmembrane</keyword>
<dbReference type="RefSeq" id="WP_029971578.1">
    <property type="nucleotide sequence ID" value="NZ_ATXV01000021.1"/>
</dbReference>
<dbReference type="Pfam" id="PF09490">
    <property type="entry name" value="CbtA"/>
    <property type="match status" value="1"/>
</dbReference>
<sequence>MVGKLLLRGMLAGIAAGLVTFAFARVVGEPQVNQAIAFEEKAGEAGGSAHGHEHEHAGAATAAADADEHQHAHEEELVSRDTQAGLGLLTGVVVYGAAFGGLFSLVFAYAYGRVGPMSARALSAWLALGAFVALVIVPNIKYPANPPAVGDPATIGPRTGLFFLMIAISLTALVFSLKVRRRAAIKLGAWNGSIVAGLVFVAIIAVVQVSMPVIDEVPAGFPAALLWKFRVAALGMQAIMWATIGLLFGAVVEHSSFMRADNRRVGARVV</sequence>
<feature type="transmembrane region" description="Helical" evidence="2">
    <location>
        <begin position="231"/>
        <end position="252"/>
    </location>
</feature>
<dbReference type="InterPro" id="IPR012666">
    <property type="entry name" value="CbtA_put"/>
</dbReference>
<dbReference type="Proteomes" id="UP001245184">
    <property type="component" value="Unassembled WGS sequence"/>
</dbReference>
<feature type="transmembrane region" description="Helical" evidence="2">
    <location>
        <begin position="189"/>
        <end position="211"/>
    </location>
</feature>
<feature type="transmembrane region" description="Helical" evidence="2">
    <location>
        <begin position="122"/>
        <end position="140"/>
    </location>
</feature>
<feature type="compositionally biased region" description="Basic and acidic residues" evidence="1">
    <location>
        <begin position="66"/>
        <end position="77"/>
    </location>
</feature>
<comment type="caution">
    <text evidence="3">The sequence shown here is derived from an EMBL/GenBank/DDBJ whole genome shotgun (WGS) entry which is preliminary data.</text>
</comment>